<dbReference type="Proteomes" id="UP000460272">
    <property type="component" value="Unassembled WGS sequence"/>
</dbReference>
<keyword evidence="6" id="KW-0800">Toxin</keyword>
<name>A0A6P2C009_9ACTN</name>
<dbReference type="GO" id="GO:0004540">
    <property type="term" value="F:RNA nuclease activity"/>
    <property type="evidence" value="ECO:0007669"/>
    <property type="project" value="InterPro"/>
</dbReference>
<evidence type="ECO:0000256" key="5">
    <source>
        <dbReference type="ARBA" id="ARBA00022842"/>
    </source>
</evidence>
<evidence type="ECO:0000259" key="7">
    <source>
        <dbReference type="Pfam" id="PF01850"/>
    </source>
</evidence>
<dbReference type="InterPro" id="IPR029060">
    <property type="entry name" value="PIN-like_dom_sf"/>
</dbReference>
<keyword evidence="4 6" id="KW-0378">Hydrolase</keyword>
<keyword evidence="9" id="KW-1185">Reference proteome</keyword>
<dbReference type="Pfam" id="PF01850">
    <property type="entry name" value="PIN"/>
    <property type="match status" value="1"/>
</dbReference>
<comment type="function">
    <text evidence="6">Toxic component of a toxin-antitoxin (TA) system. An RNase.</text>
</comment>
<feature type="binding site" evidence="6">
    <location>
        <position position="6"/>
    </location>
    <ligand>
        <name>Mg(2+)</name>
        <dbReference type="ChEBI" id="CHEBI:18420"/>
    </ligand>
</feature>
<dbReference type="OrthoDB" id="4750219at2"/>
<dbReference type="GO" id="GO:0016787">
    <property type="term" value="F:hydrolase activity"/>
    <property type="evidence" value="ECO:0007669"/>
    <property type="project" value="UniProtKB-KW"/>
</dbReference>
<dbReference type="GO" id="GO:0000287">
    <property type="term" value="F:magnesium ion binding"/>
    <property type="evidence" value="ECO:0007669"/>
    <property type="project" value="UniProtKB-UniRule"/>
</dbReference>
<feature type="domain" description="PIN" evidence="7">
    <location>
        <begin position="3"/>
        <end position="120"/>
    </location>
</feature>
<comment type="caution">
    <text evidence="8">The sequence shown here is derived from an EMBL/GenBank/DDBJ whole genome shotgun (WGS) entry which is preliminary data.</text>
</comment>
<evidence type="ECO:0000256" key="6">
    <source>
        <dbReference type="HAMAP-Rule" id="MF_00265"/>
    </source>
</evidence>
<evidence type="ECO:0000256" key="1">
    <source>
        <dbReference type="ARBA" id="ARBA00022649"/>
    </source>
</evidence>
<keyword evidence="2 6" id="KW-0540">Nuclease</keyword>
<evidence type="ECO:0000313" key="9">
    <source>
        <dbReference type="Proteomes" id="UP000460272"/>
    </source>
</evidence>
<dbReference type="CDD" id="cd09874">
    <property type="entry name" value="PIN_MT3492-like"/>
    <property type="match status" value="1"/>
</dbReference>
<dbReference type="InterPro" id="IPR002716">
    <property type="entry name" value="PIN_dom"/>
</dbReference>
<comment type="similarity">
    <text evidence="6">Belongs to the PINc/VapC protein family.</text>
</comment>
<dbReference type="Gene3D" id="3.40.50.1010">
    <property type="entry name" value="5'-nuclease"/>
    <property type="match status" value="1"/>
</dbReference>
<dbReference type="HAMAP" id="MF_00265">
    <property type="entry name" value="VapC_Nob1"/>
    <property type="match status" value="1"/>
</dbReference>
<reference evidence="8 9" key="1">
    <citation type="submission" date="2018-11" db="EMBL/GenBank/DDBJ databases">
        <title>Trebonia kvetii gen.nov., sp.nov., a novel acidophilic actinobacterium, and proposal of the new actinobacterial family Treboniaceae fam. nov.</title>
        <authorList>
            <person name="Rapoport D."/>
            <person name="Sagova-Mareckova M."/>
            <person name="Sedlacek I."/>
            <person name="Provaznik J."/>
            <person name="Kralova S."/>
            <person name="Pavlinic D."/>
            <person name="Benes V."/>
            <person name="Kopecky J."/>
        </authorList>
    </citation>
    <scope>NUCLEOTIDE SEQUENCE [LARGE SCALE GENOMIC DNA]</scope>
    <source>
        <strain evidence="8 9">15Tr583</strain>
    </source>
</reference>
<keyword evidence="1 6" id="KW-1277">Toxin-antitoxin system</keyword>
<dbReference type="SUPFAM" id="SSF88723">
    <property type="entry name" value="PIN domain-like"/>
    <property type="match status" value="1"/>
</dbReference>
<sequence length="131" mass="13726">MVIYLDSSALVKLALTEPESAALTAFIASHPDAALVSSTLHRAEVLRAIWRAEPGALPRAQRIIRRVSLVALSHDLLDNAATVQPGHLPTSAAIHLASALAIKRDLTAFVCYDKTLSDAAEAAGLPVASPA</sequence>
<keyword evidence="5 6" id="KW-0460">Magnesium</keyword>
<evidence type="ECO:0000256" key="2">
    <source>
        <dbReference type="ARBA" id="ARBA00022722"/>
    </source>
</evidence>
<keyword evidence="3 6" id="KW-0479">Metal-binding</keyword>
<dbReference type="GO" id="GO:0090729">
    <property type="term" value="F:toxin activity"/>
    <property type="evidence" value="ECO:0007669"/>
    <property type="project" value="UniProtKB-KW"/>
</dbReference>
<protein>
    <recommendedName>
        <fullName evidence="6">Ribonuclease VapC</fullName>
        <shortName evidence="6">RNase VapC</shortName>
        <ecNumber evidence="6">3.1.-.-</ecNumber>
    </recommendedName>
    <alternativeName>
        <fullName evidence="6">Toxin VapC</fullName>
    </alternativeName>
</protein>
<organism evidence="8 9">
    <name type="scientific">Trebonia kvetii</name>
    <dbReference type="NCBI Taxonomy" id="2480626"/>
    <lineage>
        <taxon>Bacteria</taxon>
        <taxon>Bacillati</taxon>
        <taxon>Actinomycetota</taxon>
        <taxon>Actinomycetes</taxon>
        <taxon>Streptosporangiales</taxon>
        <taxon>Treboniaceae</taxon>
        <taxon>Trebonia</taxon>
    </lineage>
</organism>
<proteinExistence type="inferred from homology"/>
<comment type="caution">
    <text evidence="6">Lacks conserved residue(s) required for the propagation of feature annotation.</text>
</comment>
<evidence type="ECO:0000313" key="8">
    <source>
        <dbReference type="EMBL" id="TVZ04277.1"/>
    </source>
</evidence>
<accession>A0A6P2C009</accession>
<dbReference type="EMBL" id="RPFW01000003">
    <property type="protein sequence ID" value="TVZ04277.1"/>
    <property type="molecule type" value="Genomic_DNA"/>
</dbReference>
<dbReference type="InterPro" id="IPR022907">
    <property type="entry name" value="VapC_family"/>
</dbReference>
<dbReference type="AlphaFoldDB" id="A0A6P2C009"/>
<evidence type="ECO:0000256" key="3">
    <source>
        <dbReference type="ARBA" id="ARBA00022723"/>
    </source>
</evidence>
<dbReference type="EC" id="3.1.-.-" evidence="6"/>
<gene>
    <name evidence="6" type="primary">vapC</name>
    <name evidence="8" type="ORF">EAS64_18010</name>
</gene>
<comment type="cofactor">
    <cofactor evidence="6">
        <name>Mg(2+)</name>
        <dbReference type="ChEBI" id="CHEBI:18420"/>
    </cofactor>
</comment>
<evidence type="ECO:0000256" key="4">
    <source>
        <dbReference type="ARBA" id="ARBA00022801"/>
    </source>
</evidence>